<feature type="region of interest" description="Disordered" evidence="1">
    <location>
        <begin position="135"/>
        <end position="162"/>
    </location>
</feature>
<organism evidence="2 3">
    <name type="scientific">Plectosphaerella plurivora</name>
    <dbReference type="NCBI Taxonomy" id="936078"/>
    <lineage>
        <taxon>Eukaryota</taxon>
        <taxon>Fungi</taxon>
        <taxon>Dikarya</taxon>
        <taxon>Ascomycota</taxon>
        <taxon>Pezizomycotina</taxon>
        <taxon>Sordariomycetes</taxon>
        <taxon>Hypocreomycetidae</taxon>
        <taxon>Glomerellales</taxon>
        <taxon>Plectosphaerellaceae</taxon>
        <taxon>Plectosphaerella</taxon>
    </lineage>
</organism>
<evidence type="ECO:0000256" key="1">
    <source>
        <dbReference type="SAM" id="MobiDB-lite"/>
    </source>
</evidence>
<feature type="compositionally biased region" description="Polar residues" evidence="1">
    <location>
        <begin position="146"/>
        <end position="162"/>
    </location>
</feature>
<protein>
    <submittedName>
        <fullName evidence="2">Uncharacterized protein</fullName>
    </submittedName>
</protein>
<dbReference type="EMBL" id="JAGSXJ010000003">
    <property type="protein sequence ID" value="KAH6693917.1"/>
    <property type="molecule type" value="Genomic_DNA"/>
</dbReference>
<comment type="caution">
    <text evidence="2">The sequence shown here is derived from an EMBL/GenBank/DDBJ whole genome shotgun (WGS) entry which is preliminary data.</text>
</comment>
<evidence type="ECO:0000313" key="3">
    <source>
        <dbReference type="Proteomes" id="UP000770015"/>
    </source>
</evidence>
<gene>
    <name evidence="2" type="ORF">F5X68DRAFT_47705</name>
</gene>
<dbReference type="Proteomes" id="UP000770015">
    <property type="component" value="Unassembled WGS sequence"/>
</dbReference>
<keyword evidence="3" id="KW-1185">Reference proteome</keyword>
<evidence type="ECO:0000313" key="2">
    <source>
        <dbReference type="EMBL" id="KAH6693917.1"/>
    </source>
</evidence>
<name>A0A9P8VJK8_9PEZI</name>
<sequence length="230" mass="25261">MPSVCCVEAARRATDDQPHLQTRNCHSMMRATATAIRRDCLLWVGGLNHVPGVMTYHVSFHLTGRTLEWARAQLRPLQLQTTAQALAKPAQTCTSPDLHEKASPSPFCSLKLSLASRYGCLALAGAPPCANLPSAEPVRHPPKLLQQPQTSTPSALGSTTRPQPLKMIPRIECLSRNFSLGACVVSPHPRGGALGRRCWEHLLPHLATVFQVWRCPSPPRYSRYAIRPLS</sequence>
<dbReference type="AlphaFoldDB" id="A0A9P8VJK8"/>
<reference evidence="2" key="1">
    <citation type="journal article" date="2021" name="Nat. Commun.">
        <title>Genetic determinants of endophytism in the Arabidopsis root mycobiome.</title>
        <authorList>
            <person name="Mesny F."/>
            <person name="Miyauchi S."/>
            <person name="Thiergart T."/>
            <person name="Pickel B."/>
            <person name="Atanasova L."/>
            <person name="Karlsson M."/>
            <person name="Huettel B."/>
            <person name="Barry K.W."/>
            <person name="Haridas S."/>
            <person name="Chen C."/>
            <person name="Bauer D."/>
            <person name="Andreopoulos W."/>
            <person name="Pangilinan J."/>
            <person name="LaButti K."/>
            <person name="Riley R."/>
            <person name="Lipzen A."/>
            <person name="Clum A."/>
            <person name="Drula E."/>
            <person name="Henrissat B."/>
            <person name="Kohler A."/>
            <person name="Grigoriev I.V."/>
            <person name="Martin F.M."/>
            <person name="Hacquard S."/>
        </authorList>
    </citation>
    <scope>NUCLEOTIDE SEQUENCE</scope>
    <source>
        <strain evidence="2">MPI-SDFR-AT-0117</strain>
    </source>
</reference>
<proteinExistence type="predicted"/>
<accession>A0A9P8VJK8</accession>